<dbReference type="Gene3D" id="2.40.330.10">
    <property type="entry name" value="DNA-binding pseudobarrel domain"/>
    <property type="match status" value="1"/>
</dbReference>
<evidence type="ECO:0000256" key="5">
    <source>
        <dbReference type="ARBA" id="ARBA00023242"/>
    </source>
</evidence>
<keyword evidence="5" id="KW-0539">Nucleus</keyword>
<evidence type="ECO:0000256" key="4">
    <source>
        <dbReference type="ARBA" id="ARBA00023163"/>
    </source>
</evidence>
<reference evidence="7 8" key="1">
    <citation type="submission" date="2019-04" db="EMBL/GenBank/DDBJ databases">
        <title>An improved genome assembly and genetic linkage map for asparagus bean, Vigna unguiculata ssp. sesquipedialis.</title>
        <authorList>
            <person name="Xia Q."/>
            <person name="Zhang R."/>
            <person name="Dong Y."/>
        </authorList>
    </citation>
    <scope>NUCLEOTIDE SEQUENCE [LARGE SCALE GENOMIC DNA]</scope>
    <source>
        <tissue evidence="7">Leaf</tissue>
    </source>
</reference>
<evidence type="ECO:0000313" key="8">
    <source>
        <dbReference type="Proteomes" id="UP000501690"/>
    </source>
</evidence>
<keyword evidence="3" id="KW-0238">DNA-binding</keyword>
<evidence type="ECO:0000256" key="6">
    <source>
        <dbReference type="SAM" id="MobiDB-lite"/>
    </source>
</evidence>
<dbReference type="EMBL" id="CP039348">
    <property type="protein sequence ID" value="QCD89210.1"/>
    <property type="molecule type" value="Genomic_DNA"/>
</dbReference>
<feature type="compositionally biased region" description="Polar residues" evidence="6">
    <location>
        <begin position="250"/>
        <end position="263"/>
    </location>
</feature>
<dbReference type="GO" id="GO:0005634">
    <property type="term" value="C:nucleus"/>
    <property type="evidence" value="ECO:0007669"/>
    <property type="project" value="UniProtKB-SubCell"/>
</dbReference>
<comment type="subcellular location">
    <subcellularLocation>
        <location evidence="1">Nucleus</location>
    </subcellularLocation>
</comment>
<evidence type="ECO:0000256" key="2">
    <source>
        <dbReference type="ARBA" id="ARBA00023015"/>
    </source>
</evidence>
<protein>
    <submittedName>
        <fullName evidence="7">Uncharacterized protein</fullName>
    </submittedName>
</protein>
<keyword evidence="2" id="KW-0805">Transcription regulation</keyword>
<evidence type="ECO:0000256" key="1">
    <source>
        <dbReference type="ARBA" id="ARBA00004123"/>
    </source>
</evidence>
<name>A0A4D6LL21_VIGUN</name>
<keyword evidence="8" id="KW-1185">Reference proteome</keyword>
<dbReference type="GO" id="GO:0003677">
    <property type="term" value="F:DNA binding"/>
    <property type="evidence" value="ECO:0007669"/>
    <property type="project" value="UniProtKB-KW"/>
</dbReference>
<sequence length="302" mass="35515">MFLLKKIHSLEAVGFVDRAFAILYDDDLERQWTLTDEVGNKHVVTYNKNLQKPMLIGGWTELRHLYELQDFHTIYFGYVGHSCFHITVFPSKCKPLSIARFLKRIEADEPLFNGPKLHFFIFLNPNQCNASHLDLPADFGNYLHQGRFKYIFLYGPRKTVKCKLLLRNHPKKSSKIGSRWKEFCTAYGFHQTIDLVFEVDHMKSNQNVKQNDCKNARLRRKLVLQQRFNVRSNQHSYDKEENARKKTKFANHSSQSQATVSKKSFQKNIHRKPLQQLDIIFNNYSQRNYGQNNYNSSACGRS</sequence>
<dbReference type="SUPFAM" id="SSF101936">
    <property type="entry name" value="DNA-binding pseudobarrel domain"/>
    <property type="match status" value="2"/>
</dbReference>
<dbReference type="InterPro" id="IPR015300">
    <property type="entry name" value="DNA-bd_pseudobarrel_sf"/>
</dbReference>
<accession>A0A4D6LL21</accession>
<evidence type="ECO:0000313" key="7">
    <source>
        <dbReference type="EMBL" id="QCD89210.1"/>
    </source>
</evidence>
<proteinExistence type="predicted"/>
<keyword evidence="4" id="KW-0804">Transcription</keyword>
<dbReference type="Proteomes" id="UP000501690">
    <property type="component" value="Linkage Group LG4"/>
</dbReference>
<feature type="region of interest" description="Disordered" evidence="6">
    <location>
        <begin position="232"/>
        <end position="267"/>
    </location>
</feature>
<evidence type="ECO:0000256" key="3">
    <source>
        <dbReference type="ARBA" id="ARBA00023125"/>
    </source>
</evidence>
<gene>
    <name evidence="7" type="ORF">DEO72_LG4g150</name>
</gene>
<organism evidence="7 8">
    <name type="scientific">Vigna unguiculata</name>
    <name type="common">Cowpea</name>
    <dbReference type="NCBI Taxonomy" id="3917"/>
    <lineage>
        <taxon>Eukaryota</taxon>
        <taxon>Viridiplantae</taxon>
        <taxon>Streptophyta</taxon>
        <taxon>Embryophyta</taxon>
        <taxon>Tracheophyta</taxon>
        <taxon>Spermatophyta</taxon>
        <taxon>Magnoliopsida</taxon>
        <taxon>eudicotyledons</taxon>
        <taxon>Gunneridae</taxon>
        <taxon>Pentapetalae</taxon>
        <taxon>rosids</taxon>
        <taxon>fabids</taxon>
        <taxon>Fabales</taxon>
        <taxon>Fabaceae</taxon>
        <taxon>Papilionoideae</taxon>
        <taxon>50 kb inversion clade</taxon>
        <taxon>NPAAA clade</taxon>
        <taxon>indigoferoid/millettioid clade</taxon>
        <taxon>Phaseoleae</taxon>
        <taxon>Vigna</taxon>
    </lineage>
</organism>
<dbReference type="AlphaFoldDB" id="A0A4D6LL21"/>